<name>A0ABT0RSP6_9SPHN</name>
<keyword evidence="1" id="KW-0472">Membrane</keyword>
<protein>
    <submittedName>
        <fullName evidence="3">Pilus assembly protein</fullName>
    </submittedName>
</protein>
<dbReference type="EMBL" id="JAMGBA010000001">
    <property type="protein sequence ID" value="MCL6697976.1"/>
    <property type="molecule type" value="Genomic_DNA"/>
</dbReference>
<sequence>MKLLKRIKRDHSGAAVIEMAFALPALIVLIWMIVQLGLVLRAMSGIQHALGEGARLATIWPVPDVETIQDRMDEAVYGIGPGDFAIPPPVQGEADGSEYLDLEVTYVQETDLLLLPGPTISVSRSKRVWRAETEEESGT</sequence>
<organism evidence="3 4">
    <name type="scientific">Sphingomonas caseinilyticus</name>
    <dbReference type="NCBI Taxonomy" id="2908205"/>
    <lineage>
        <taxon>Bacteria</taxon>
        <taxon>Pseudomonadati</taxon>
        <taxon>Pseudomonadota</taxon>
        <taxon>Alphaproteobacteria</taxon>
        <taxon>Sphingomonadales</taxon>
        <taxon>Sphingomonadaceae</taxon>
        <taxon>Sphingomonas</taxon>
    </lineage>
</organism>
<keyword evidence="1" id="KW-0812">Transmembrane</keyword>
<evidence type="ECO:0000259" key="2">
    <source>
        <dbReference type="Pfam" id="PF07811"/>
    </source>
</evidence>
<feature type="transmembrane region" description="Helical" evidence="1">
    <location>
        <begin position="12"/>
        <end position="34"/>
    </location>
</feature>
<evidence type="ECO:0000313" key="3">
    <source>
        <dbReference type="EMBL" id="MCL6697976.1"/>
    </source>
</evidence>
<feature type="domain" description="TadE-like" evidence="2">
    <location>
        <begin position="13"/>
        <end position="55"/>
    </location>
</feature>
<evidence type="ECO:0000256" key="1">
    <source>
        <dbReference type="SAM" id="Phobius"/>
    </source>
</evidence>
<dbReference type="InterPro" id="IPR012495">
    <property type="entry name" value="TadE-like_dom"/>
</dbReference>
<dbReference type="Proteomes" id="UP001203410">
    <property type="component" value="Unassembled WGS sequence"/>
</dbReference>
<accession>A0ABT0RSP6</accession>
<comment type="caution">
    <text evidence="3">The sequence shown here is derived from an EMBL/GenBank/DDBJ whole genome shotgun (WGS) entry which is preliminary data.</text>
</comment>
<dbReference type="Pfam" id="PF07811">
    <property type="entry name" value="TadE"/>
    <property type="match status" value="1"/>
</dbReference>
<proteinExistence type="predicted"/>
<keyword evidence="1" id="KW-1133">Transmembrane helix</keyword>
<dbReference type="RefSeq" id="WP_249903323.1">
    <property type="nucleotide sequence ID" value="NZ_JAMGBA010000001.1"/>
</dbReference>
<keyword evidence="4" id="KW-1185">Reference proteome</keyword>
<gene>
    <name evidence="3" type="ORF">LZ496_04145</name>
</gene>
<reference evidence="3 4" key="1">
    <citation type="submission" date="2022-05" db="EMBL/GenBank/DDBJ databases">
        <authorList>
            <person name="Jo J.-H."/>
            <person name="Im W.-T."/>
        </authorList>
    </citation>
    <scope>NUCLEOTIDE SEQUENCE [LARGE SCALE GENOMIC DNA]</scope>
    <source>
        <strain evidence="3 4">NSE70-1</strain>
    </source>
</reference>
<evidence type="ECO:0000313" key="4">
    <source>
        <dbReference type="Proteomes" id="UP001203410"/>
    </source>
</evidence>